<dbReference type="Proteomes" id="UP000258127">
    <property type="component" value="Chromosome"/>
</dbReference>
<dbReference type="RefSeq" id="WP_116888279.1">
    <property type="nucleotide sequence ID" value="NZ_CP031641.1"/>
</dbReference>
<organism evidence="2 3">
    <name type="scientific">Pseudomonas parafulva</name>
    <dbReference type="NCBI Taxonomy" id="157782"/>
    <lineage>
        <taxon>Bacteria</taxon>
        <taxon>Pseudomonadati</taxon>
        <taxon>Pseudomonadota</taxon>
        <taxon>Gammaproteobacteria</taxon>
        <taxon>Pseudomonadales</taxon>
        <taxon>Pseudomonadaceae</taxon>
        <taxon>Pseudomonas</taxon>
    </lineage>
</organism>
<keyword evidence="1" id="KW-0472">Membrane</keyword>
<name>A0AAI8KBB4_9PSED</name>
<keyword evidence="3" id="KW-1185">Reference proteome</keyword>
<reference evidence="2 3" key="1">
    <citation type="submission" date="2018-08" db="EMBL/GenBank/DDBJ databases">
        <authorList>
            <person name="Lee Y."/>
            <person name="Kakembo D."/>
        </authorList>
    </citation>
    <scope>NUCLEOTIDE SEQUENCE [LARGE SCALE GENOMIC DNA]</scope>
    <source>
        <strain evidence="2 3">JBCS1880</strain>
    </source>
</reference>
<evidence type="ECO:0000256" key="1">
    <source>
        <dbReference type="SAM" id="Phobius"/>
    </source>
</evidence>
<sequence length="110" mass="12457">MDKVLTVFASGVMPILAIAFAIWAYRYNSKRWRLKVDTELQNVLSDLGVDAYTLIVDKLTPPNAERSANVYRLLHDEHERYFLFMKVGGQPGVLKSLSKERALLAAKMNG</sequence>
<dbReference type="EMBL" id="CP031641">
    <property type="protein sequence ID" value="AXO88467.1"/>
    <property type="molecule type" value="Genomic_DNA"/>
</dbReference>
<keyword evidence="1" id="KW-1133">Transmembrane helix</keyword>
<feature type="transmembrane region" description="Helical" evidence="1">
    <location>
        <begin position="6"/>
        <end position="25"/>
    </location>
</feature>
<evidence type="ECO:0000313" key="2">
    <source>
        <dbReference type="EMBL" id="AXO88467.1"/>
    </source>
</evidence>
<evidence type="ECO:0000313" key="3">
    <source>
        <dbReference type="Proteomes" id="UP000258127"/>
    </source>
</evidence>
<dbReference type="AlphaFoldDB" id="A0AAI8KBB4"/>
<accession>A0AAI8KBB4</accession>
<keyword evidence="1" id="KW-0812">Transmembrane</keyword>
<proteinExistence type="predicted"/>
<protein>
    <submittedName>
        <fullName evidence="2">Uncharacterized protein</fullName>
    </submittedName>
</protein>
<gene>
    <name evidence="2" type="ORF">DZC75_10845</name>
</gene>